<evidence type="ECO:0000313" key="1">
    <source>
        <dbReference type="EMBL" id="KAJ1936452.1"/>
    </source>
</evidence>
<sequence length="109" mass="11280">MQFKLFVSIAALASAAFADIDWTSPATLACAKANWPAIKAKADPLIPSAPLLLTPEQLASLSSLLSGKSTLPSNPTDAWLLQLPGAIPPSLLDVIAGDIINACLATYAH</sequence>
<name>A0ACC1J3N8_9FUNG</name>
<gene>
    <name evidence="1" type="ORF">FBU59_005048</name>
</gene>
<protein>
    <submittedName>
        <fullName evidence="1">Uncharacterized protein</fullName>
    </submittedName>
</protein>
<proteinExistence type="predicted"/>
<comment type="caution">
    <text evidence="1">The sequence shown here is derived from an EMBL/GenBank/DDBJ whole genome shotgun (WGS) entry which is preliminary data.</text>
</comment>
<dbReference type="EMBL" id="JANBPW010003879">
    <property type="protein sequence ID" value="KAJ1936452.1"/>
    <property type="molecule type" value="Genomic_DNA"/>
</dbReference>
<organism evidence="1 2">
    <name type="scientific">Linderina macrospora</name>
    <dbReference type="NCBI Taxonomy" id="4868"/>
    <lineage>
        <taxon>Eukaryota</taxon>
        <taxon>Fungi</taxon>
        <taxon>Fungi incertae sedis</taxon>
        <taxon>Zoopagomycota</taxon>
        <taxon>Kickxellomycotina</taxon>
        <taxon>Kickxellomycetes</taxon>
        <taxon>Kickxellales</taxon>
        <taxon>Kickxellaceae</taxon>
        <taxon>Linderina</taxon>
    </lineage>
</organism>
<accession>A0ACC1J3N8</accession>
<evidence type="ECO:0000313" key="2">
    <source>
        <dbReference type="Proteomes" id="UP001150603"/>
    </source>
</evidence>
<dbReference type="Proteomes" id="UP001150603">
    <property type="component" value="Unassembled WGS sequence"/>
</dbReference>
<reference evidence="1" key="1">
    <citation type="submission" date="2022-07" db="EMBL/GenBank/DDBJ databases">
        <title>Phylogenomic reconstructions and comparative analyses of Kickxellomycotina fungi.</title>
        <authorList>
            <person name="Reynolds N.K."/>
            <person name="Stajich J.E."/>
            <person name="Barry K."/>
            <person name="Grigoriev I.V."/>
            <person name="Crous P."/>
            <person name="Smith M.E."/>
        </authorList>
    </citation>
    <scope>NUCLEOTIDE SEQUENCE</scope>
    <source>
        <strain evidence="1">NRRL 5244</strain>
    </source>
</reference>
<keyword evidence="2" id="KW-1185">Reference proteome</keyword>